<feature type="compositionally biased region" description="Polar residues" evidence="1">
    <location>
        <begin position="469"/>
        <end position="484"/>
    </location>
</feature>
<dbReference type="InterPro" id="IPR001478">
    <property type="entry name" value="PDZ"/>
</dbReference>
<dbReference type="FunFam" id="2.30.42.10:FF:000127">
    <property type="entry name" value="Pro-interleukin-16"/>
    <property type="match status" value="1"/>
</dbReference>
<dbReference type="OrthoDB" id="42382at2759"/>
<feature type="region of interest" description="Disordered" evidence="1">
    <location>
        <begin position="389"/>
        <end position="551"/>
    </location>
</feature>
<evidence type="ECO:0000259" key="2">
    <source>
        <dbReference type="PROSITE" id="PS50106"/>
    </source>
</evidence>
<dbReference type="PANTHER" id="PTHR11324">
    <property type="entry name" value="IL16-RELATED"/>
    <property type="match status" value="1"/>
</dbReference>
<feature type="compositionally biased region" description="Basic residues" evidence="1">
    <location>
        <begin position="37"/>
        <end position="47"/>
    </location>
</feature>
<protein>
    <submittedName>
        <fullName evidence="4">PDZ domain-containing protein 2-like</fullName>
    </submittedName>
</protein>
<feature type="region of interest" description="Disordered" evidence="1">
    <location>
        <begin position="1"/>
        <end position="84"/>
    </location>
</feature>
<feature type="domain" description="PDZ" evidence="2">
    <location>
        <begin position="161"/>
        <end position="247"/>
    </location>
</feature>
<feature type="compositionally biased region" description="Basic and acidic residues" evidence="1">
    <location>
        <begin position="393"/>
        <end position="402"/>
    </location>
</feature>
<gene>
    <name evidence="4" type="primary">LOC103261021</name>
</gene>
<accession>A0A3Q0DYM3</accession>
<dbReference type="Gene3D" id="2.30.42.10">
    <property type="match status" value="2"/>
</dbReference>
<feature type="compositionally biased region" description="Low complexity" evidence="1">
    <location>
        <begin position="14"/>
        <end position="28"/>
    </location>
</feature>
<sequence>MLRRFERKAPSTYNGNSSNSSEPGEIPNLGLGDRIAKKGKRTRKLKFISKSFASKSPEESKVASDLSFEPEKGPNPEAGNGQDFHVKKGIDSLKEMTGSHLERAKVDSGTEHRLPKTDTPLTTNNDKCHFSKARKTDFQSGDCLVQVESPCRLIRPSVISVIGLYHQKGKRLGFTIAGGRDCIRGPMGIFVKTIFPHGLAAEDGRLKEGDEILSINETPIKGLTFQEAIQTLKQNRRGLFVLTVSTELLSPELTTSSTATHMNRSDSPNFLNNAGASLRGSDEGSSSFWGRRTPGPKDRIVMEVTLHKEPRIGLGIGPCCLALENSAPGIYIHSLAPGSVAKLRSNLSRGDQILEVNSINVRYAVLSKVHTILSQCPPGPVRLVISRHPNPKVSEKEMDEAIARSTTQESKEANSSGLGSLSKSASFAKRDSPVSESDRSPDFIHDVPGPLSDLMAAGSEDEDCPGSGYSISQASTLPSCTSGLERSPDLPSSRKKGATHPDPSKPLADAGQGSQPEHPSQPPRLSESKLIISDTLAHKGSTFPGEKTAVPPECSKTLAASEDSWPCSTGSQNLSLSVSRHITLHA</sequence>
<organism evidence="3 4">
    <name type="scientific">Carlito syrichta</name>
    <name type="common">Philippine tarsier</name>
    <name type="synonym">Tarsius syrichta</name>
    <dbReference type="NCBI Taxonomy" id="1868482"/>
    <lineage>
        <taxon>Eukaryota</taxon>
        <taxon>Metazoa</taxon>
        <taxon>Chordata</taxon>
        <taxon>Craniata</taxon>
        <taxon>Vertebrata</taxon>
        <taxon>Euteleostomi</taxon>
        <taxon>Mammalia</taxon>
        <taxon>Eutheria</taxon>
        <taxon>Euarchontoglires</taxon>
        <taxon>Primates</taxon>
        <taxon>Haplorrhini</taxon>
        <taxon>Tarsiiformes</taxon>
        <taxon>Tarsiidae</taxon>
        <taxon>Carlito</taxon>
    </lineage>
</organism>
<dbReference type="InterPro" id="IPR036034">
    <property type="entry name" value="PDZ_sf"/>
</dbReference>
<proteinExistence type="predicted"/>
<evidence type="ECO:0000313" key="4">
    <source>
        <dbReference type="RefSeq" id="XP_021568326.1"/>
    </source>
</evidence>
<dbReference type="Proteomes" id="UP000189704">
    <property type="component" value="Unplaced"/>
</dbReference>
<feature type="domain" description="PDZ" evidence="2">
    <location>
        <begin position="303"/>
        <end position="373"/>
    </location>
</feature>
<dbReference type="Pfam" id="PF00595">
    <property type="entry name" value="PDZ"/>
    <property type="match status" value="2"/>
</dbReference>
<evidence type="ECO:0000256" key="1">
    <source>
        <dbReference type="SAM" id="MobiDB-lite"/>
    </source>
</evidence>
<name>A0A3Q0DYM3_CARSF</name>
<dbReference type="PANTHER" id="PTHR11324:SF16">
    <property type="entry name" value="PDZ DOMAIN-CONTAINING PROTEIN 2"/>
    <property type="match status" value="1"/>
</dbReference>
<dbReference type="RefSeq" id="XP_021568326.1">
    <property type="nucleotide sequence ID" value="XM_021712651.1"/>
</dbReference>
<feature type="compositionally biased region" description="Low complexity" evidence="1">
    <location>
        <begin position="415"/>
        <end position="427"/>
    </location>
</feature>
<dbReference type="SMART" id="SM00228">
    <property type="entry name" value="PDZ"/>
    <property type="match status" value="2"/>
</dbReference>
<reference evidence="4" key="1">
    <citation type="submission" date="2025-08" db="UniProtKB">
        <authorList>
            <consortium name="RefSeq"/>
        </authorList>
    </citation>
    <scope>IDENTIFICATION</scope>
</reference>
<dbReference type="KEGG" id="csyr:103261021"/>
<feature type="compositionally biased region" description="Basic and acidic residues" evidence="1">
    <location>
        <begin position="428"/>
        <end position="445"/>
    </location>
</feature>
<evidence type="ECO:0000313" key="3">
    <source>
        <dbReference type="Proteomes" id="UP000189704"/>
    </source>
</evidence>
<keyword evidence="3" id="KW-1185">Reference proteome</keyword>
<dbReference type="CDD" id="cd06760">
    <property type="entry name" value="PDZ4_PDZD2-PDZ2_hPro-IL-16-like"/>
    <property type="match status" value="1"/>
</dbReference>
<dbReference type="AlphaFoldDB" id="A0A3Q0DYM3"/>
<dbReference type="SUPFAM" id="SSF50156">
    <property type="entry name" value="PDZ domain-like"/>
    <property type="match status" value="2"/>
</dbReference>
<dbReference type="PROSITE" id="PS50106">
    <property type="entry name" value="PDZ"/>
    <property type="match status" value="2"/>
</dbReference>
<dbReference type="GeneID" id="103261021"/>